<evidence type="ECO:0000313" key="3">
    <source>
        <dbReference type="Proteomes" id="UP000799779"/>
    </source>
</evidence>
<keyword evidence="1" id="KW-0732">Signal</keyword>
<protein>
    <submittedName>
        <fullName evidence="2">Uncharacterized protein</fullName>
    </submittedName>
</protein>
<dbReference type="AlphaFoldDB" id="A0A6A5WH24"/>
<name>A0A6A5WH24_9PLEO</name>
<proteinExistence type="predicted"/>
<gene>
    <name evidence="2" type="ORF">P154DRAFT_619977</name>
</gene>
<reference evidence="2" key="1">
    <citation type="journal article" date="2020" name="Stud. Mycol.">
        <title>101 Dothideomycetes genomes: a test case for predicting lifestyles and emergence of pathogens.</title>
        <authorList>
            <person name="Haridas S."/>
            <person name="Albert R."/>
            <person name="Binder M."/>
            <person name="Bloem J."/>
            <person name="Labutti K."/>
            <person name="Salamov A."/>
            <person name="Andreopoulos B."/>
            <person name="Baker S."/>
            <person name="Barry K."/>
            <person name="Bills G."/>
            <person name="Bluhm B."/>
            <person name="Cannon C."/>
            <person name="Castanera R."/>
            <person name="Culley D."/>
            <person name="Daum C."/>
            <person name="Ezra D."/>
            <person name="Gonzalez J."/>
            <person name="Henrissat B."/>
            <person name="Kuo A."/>
            <person name="Liang C."/>
            <person name="Lipzen A."/>
            <person name="Lutzoni F."/>
            <person name="Magnuson J."/>
            <person name="Mondo S."/>
            <person name="Nolan M."/>
            <person name="Ohm R."/>
            <person name="Pangilinan J."/>
            <person name="Park H.-J."/>
            <person name="Ramirez L."/>
            <person name="Alfaro M."/>
            <person name="Sun H."/>
            <person name="Tritt A."/>
            <person name="Yoshinaga Y."/>
            <person name="Zwiers L.-H."/>
            <person name="Turgeon B."/>
            <person name="Goodwin S."/>
            <person name="Spatafora J."/>
            <person name="Crous P."/>
            <person name="Grigoriev I."/>
        </authorList>
    </citation>
    <scope>NUCLEOTIDE SEQUENCE</scope>
    <source>
        <strain evidence="2">CBS 123094</strain>
    </source>
</reference>
<dbReference type="Proteomes" id="UP000799779">
    <property type="component" value="Unassembled WGS sequence"/>
</dbReference>
<dbReference type="EMBL" id="ML977587">
    <property type="protein sequence ID" value="KAF2000747.1"/>
    <property type="molecule type" value="Genomic_DNA"/>
</dbReference>
<accession>A0A6A5WH24</accession>
<sequence>MQQWFGMTGNWLTFRITVACATDMALFGNDQGVFGGVVVTQNFLGQLNTAGNTTMICECST</sequence>
<feature type="signal peptide" evidence="1">
    <location>
        <begin position="1"/>
        <end position="21"/>
    </location>
</feature>
<feature type="chain" id="PRO_5025489085" evidence="1">
    <location>
        <begin position="22"/>
        <end position="61"/>
    </location>
</feature>
<organism evidence="2 3">
    <name type="scientific">Amniculicola lignicola CBS 123094</name>
    <dbReference type="NCBI Taxonomy" id="1392246"/>
    <lineage>
        <taxon>Eukaryota</taxon>
        <taxon>Fungi</taxon>
        <taxon>Dikarya</taxon>
        <taxon>Ascomycota</taxon>
        <taxon>Pezizomycotina</taxon>
        <taxon>Dothideomycetes</taxon>
        <taxon>Pleosporomycetidae</taxon>
        <taxon>Pleosporales</taxon>
        <taxon>Amniculicolaceae</taxon>
        <taxon>Amniculicola</taxon>
    </lineage>
</organism>
<evidence type="ECO:0000256" key="1">
    <source>
        <dbReference type="SAM" id="SignalP"/>
    </source>
</evidence>
<keyword evidence="3" id="KW-1185">Reference proteome</keyword>
<evidence type="ECO:0000313" key="2">
    <source>
        <dbReference type="EMBL" id="KAF2000747.1"/>
    </source>
</evidence>
<dbReference type="OrthoDB" id="6133115at2759"/>